<dbReference type="KEGG" id="cdc:CD196_2030"/>
<keyword evidence="2" id="KW-0378">Hydrolase</keyword>
<feature type="active site" description="Nucleophile" evidence="2">
    <location>
        <position position="52"/>
    </location>
</feature>
<dbReference type="PANTHER" id="PTHR24138">
    <property type="entry name" value="INTRACELLLAR PHOSPHOLIPASE A FAMILY"/>
    <property type="match status" value="1"/>
</dbReference>
<dbReference type="SUPFAM" id="SSF52151">
    <property type="entry name" value="FabD/lysophospholipase-like"/>
    <property type="match status" value="1"/>
</dbReference>
<dbReference type="GO" id="GO:0016787">
    <property type="term" value="F:hydrolase activity"/>
    <property type="evidence" value="ECO:0007669"/>
    <property type="project" value="UniProtKB-UniRule"/>
</dbReference>
<dbReference type="PANTHER" id="PTHR24138:SF10">
    <property type="entry name" value="PHOSPHOLIPASE A2"/>
    <property type="match status" value="1"/>
</dbReference>
<sequence>MWGYMYMKSSNFNILAFDGGGLKGALSISILERIVKEYPNLLNNINMFGGTSTGSLIALGLAYGVSPKEIKELYSIENSKYIFNKSYAEILRPKYENKNLKEVLLSIFPEELELKDLNKLVMIPSFYIGNEENAWKPVFYNNMPNSFTKTSKVVDVAMASSAAPVFFPTYNRHVDGGIIATDPSLACIIHAIDSGFKLKNTRLFSIGTGYVYNSIKADTTEWGAIDWIINKEPDLPIISITLEGNSQMSQLFSQKLLGDNYYRLNPKMEKDVAMDDCDALEYLMSLGENCDIKDAFGWIKKKSFYRN</sequence>
<gene>
    <name evidence="4" type="ordered locus">CD196_2030</name>
</gene>
<dbReference type="PROSITE" id="PS51635">
    <property type="entry name" value="PNPLA"/>
    <property type="match status" value="1"/>
</dbReference>
<dbReference type="HOGENOM" id="CLU_000288_144_9_9"/>
<accession>A0A0H3N3K1</accession>
<evidence type="ECO:0000256" key="2">
    <source>
        <dbReference type="PROSITE-ProRule" id="PRU01161"/>
    </source>
</evidence>
<proteinExistence type="predicted"/>
<dbReference type="InterPro" id="IPR047156">
    <property type="entry name" value="Teg/CotR/CapV-like"/>
</dbReference>
<dbReference type="AlphaFoldDB" id="A0A0H3N3K1"/>
<keyword evidence="1 2" id="KW-0443">Lipid metabolism</keyword>
<dbReference type="Proteomes" id="UP000002068">
    <property type="component" value="Chromosome"/>
</dbReference>
<evidence type="ECO:0000313" key="4">
    <source>
        <dbReference type="EMBL" id="CBA63895.1"/>
    </source>
</evidence>
<dbReference type="Pfam" id="PF01734">
    <property type="entry name" value="Patatin"/>
    <property type="match status" value="1"/>
</dbReference>
<organism evidence="4 5">
    <name type="scientific">Clostridioides difficile (strain CD196)</name>
    <name type="common">Peptoclostridium difficile</name>
    <dbReference type="NCBI Taxonomy" id="645462"/>
    <lineage>
        <taxon>Bacteria</taxon>
        <taxon>Bacillati</taxon>
        <taxon>Bacillota</taxon>
        <taxon>Clostridia</taxon>
        <taxon>Peptostreptococcales</taxon>
        <taxon>Peptostreptococcaceae</taxon>
        <taxon>Clostridioides</taxon>
    </lineage>
</organism>
<feature type="short sequence motif" description="DGA/G" evidence="2">
    <location>
        <begin position="175"/>
        <end position="177"/>
    </location>
</feature>
<dbReference type="GO" id="GO:0016042">
    <property type="term" value="P:lipid catabolic process"/>
    <property type="evidence" value="ECO:0007669"/>
    <property type="project" value="UniProtKB-UniRule"/>
</dbReference>
<name>A0A0H3N3K1_CLODC</name>
<evidence type="ECO:0000256" key="1">
    <source>
        <dbReference type="ARBA" id="ARBA00023098"/>
    </source>
</evidence>
<keyword evidence="2" id="KW-0442">Lipid degradation</keyword>
<dbReference type="Gene3D" id="3.40.1090.10">
    <property type="entry name" value="Cytosolic phospholipase A2 catalytic domain"/>
    <property type="match status" value="1"/>
</dbReference>
<evidence type="ECO:0000313" key="5">
    <source>
        <dbReference type="Proteomes" id="UP000002068"/>
    </source>
</evidence>
<feature type="short sequence motif" description="GXSXG" evidence="2">
    <location>
        <begin position="50"/>
        <end position="54"/>
    </location>
</feature>
<dbReference type="InterPro" id="IPR016035">
    <property type="entry name" value="Acyl_Trfase/lysoPLipase"/>
</dbReference>
<reference evidence="4 5" key="1">
    <citation type="journal article" date="2009" name="Genome Biol.">
        <title>Comparative genome and phenotypic analysis of Clostridium difficile 027 strains provides insight into the evolution of a hypervirulent bacterium.</title>
        <authorList>
            <person name="Stabler R.A."/>
            <person name="He M."/>
            <person name="Dawson L."/>
            <person name="Martin M."/>
            <person name="Valiente E."/>
            <person name="Corton C."/>
            <person name="Lawley T.D."/>
            <person name="Sebaihia M."/>
            <person name="Quail M.A."/>
            <person name="Rose G."/>
            <person name="Gerding D.N."/>
            <person name="Gibert M."/>
            <person name="Popoff M.R."/>
            <person name="Parkhill J."/>
            <person name="Dougan G."/>
            <person name="Wren B.W."/>
        </authorList>
    </citation>
    <scope>NUCLEOTIDE SEQUENCE [LARGE SCALE GENOMIC DNA]</scope>
    <source>
        <strain evidence="4 5">CD196</strain>
    </source>
</reference>
<feature type="active site" description="Proton acceptor" evidence="2">
    <location>
        <position position="175"/>
    </location>
</feature>
<dbReference type="InterPro" id="IPR002641">
    <property type="entry name" value="PNPLA_dom"/>
</dbReference>
<feature type="domain" description="PNPLA" evidence="3">
    <location>
        <begin position="15"/>
        <end position="188"/>
    </location>
</feature>
<dbReference type="EMBL" id="FN538970">
    <property type="protein sequence ID" value="CBA63895.1"/>
    <property type="molecule type" value="Genomic_DNA"/>
</dbReference>
<evidence type="ECO:0000259" key="3">
    <source>
        <dbReference type="PROSITE" id="PS51635"/>
    </source>
</evidence>
<feature type="short sequence motif" description="GXGXXG" evidence="2">
    <location>
        <begin position="19"/>
        <end position="24"/>
    </location>
</feature>
<protein>
    <submittedName>
        <fullName evidence="4">Patatin-like phospholipase</fullName>
    </submittedName>
</protein>